<dbReference type="AlphaFoldDB" id="A0A316UI11"/>
<feature type="compositionally biased region" description="Basic and acidic residues" evidence="1">
    <location>
        <begin position="316"/>
        <end position="339"/>
    </location>
</feature>
<feature type="compositionally biased region" description="Basic and acidic residues" evidence="1">
    <location>
        <begin position="253"/>
        <end position="273"/>
    </location>
</feature>
<feature type="compositionally biased region" description="Basic residues" evidence="1">
    <location>
        <begin position="282"/>
        <end position="291"/>
    </location>
</feature>
<feature type="compositionally biased region" description="Acidic residues" evidence="1">
    <location>
        <begin position="649"/>
        <end position="664"/>
    </location>
</feature>
<protein>
    <submittedName>
        <fullName evidence="2">Uncharacterized protein</fullName>
    </submittedName>
</protein>
<feature type="compositionally biased region" description="Low complexity" evidence="1">
    <location>
        <begin position="198"/>
        <end position="213"/>
    </location>
</feature>
<dbReference type="Proteomes" id="UP000245884">
    <property type="component" value="Unassembled WGS sequence"/>
</dbReference>
<sequence length="698" mass="73002">MVWHVSLALPAAQRMATAQTASSSRHQSSASRLDRSPGGPSGNISSPRSSAASHGRALGAMGRGGDDDLSRGTKRRIEEDDREEGYSSPAYSSVRNDKGPPSSYSRNGGGGPAVTPTYASPRTQLPSFNSLSSRPSHDDLASKKRRGEEGGGGAGYPDGAGSMTRSPYPAYSREPYPEDDRYARRAGPPAPLAPPPHRSNGGASPGAAPTSASLSYASQQRSPDYYRSDDGYDGNVPLARRRGDAAQAKAKKLHIDVESASSDRTEYDIRPVERGNGGSHQLHPHHAHAQHAPRFGLPPPPEGGLVARSAPPTRLHFSDRAGEDPRADFDARRGLDVPHRVAAPPGGPYGPAPPALAPPPGAGYAAGGAYGSSGVRPLAALSSMSRGAAGEAHVGSSPPRHAERDGAAPPLPSSVSRSGGPPQHGRDPGPGPTPLTARFVPQTANLPSPAYHTTRFVQSTTAGQPAGGAPAPSAAPGGAAPPRTAGLPPSSSAYPPQTARPLVADAQHPTSSGKAQFLSLFSSFYDSLSDSRTLKATLEDQVRRSNTLLQTLQRSSRVLEATVDRKIREERAIWEERVKRLEGRVRVLEGGPEEEDEVTRDELMGEAREKGAEDHEAKLAGEKAEARAASEEVEEEAVSVEAATAAAEEAADEEEDEVGDDEDDSKGTVDMETDAKSDTPAKGKTSSSKAAGGRRKKK</sequence>
<feature type="compositionally biased region" description="Low complexity" evidence="1">
    <location>
        <begin position="16"/>
        <end position="57"/>
    </location>
</feature>
<name>A0A316UI11_9BASI</name>
<feature type="compositionally biased region" description="Polar residues" evidence="1">
    <location>
        <begin position="117"/>
        <end position="134"/>
    </location>
</feature>
<feature type="region of interest" description="Disordered" evidence="1">
    <location>
        <begin position="588"/>
        <end position="698"/>
    </location>
</feature>
<dbReference type="EMBL" id="KZ819678">
    <property type="protein sequence ID" value="PWN24977.1"/>
    <property type="molecule type" value="Genomic_DNA"/>
</dbReference>
<feature type="compositionally biased region" description="Basic and acidic residues" evidence="1">
    <location>
        <begin position="600"/>
        <end position="630"/>
    </location>
</feature>
<feature type="region of interest" description="Disordered" evidence="1">
    <location>
        <begin position="9"/>
        <end position="513"/>
    </location>
</feature>
<evidence type="ECO:0000313" key="2">
    <source>
        <dbReference type="EMBL" id="PWN24977.1"/>
    </source>
</evidence>
<feature type="compositionally biased region" description="Low complexity" evidence="1">
    <location>
        <begin position="639"/>
        <end position="648"/>
    </location>
</feature>
<evidence type="ECO:0000313" key="3">
    <source>
        <dbReference type="Proteomes" id="UP000245884"/>
    </source>
</evidence>
<feature type="compositionally biased region" description="Pro residues" evidence="1">
    <location>
        <begin position="345"/>
        <end position="361"/>
    </location>
</feature>
<feature type="compositionally biased region" description="Basic and acidic residues" evidence="1">
    <location>
        <begin position="665"/>
        <end position="681"/>
    </location>
</feature>
<dbReference type="RefSeq" id="XP_025359589.1">
    <property type="nucleotide sequence ID" value="XM_025508536.1"/>
</dbReference>
<accession>A0A316UI11</accession>
<feature type="compositionally biased region" description="Pro residues" evidence="1">
    <location>
        <begin position="188"/>
        <end position="197"/>
    </location>
</feature>
<reference evidence="2 3" key="1">
    <citation type="journal article" date="2018" name="Mol. Biol. Evol.">
        <title>Broad Genomic Sampling Reveals a Smut Pathogenic Ancestry of the Fungal Clade Ustilaginomycotina.</title>
        <authorList>
            <person name="Kijpornyongpan T."/>
            <person name="Mondo S.J."/>
            <person name="Barry K."/>
            <person name="Sandor L."/>
            <person name="Lee J."/>
            <person name="Lipzen A."/>
            <person name="Pangilinan J."/>
            <person name="LaButti K."/>
            <person name="Hainaut M."/>
            <person name="Henrissat B."/>
            <person name="Grigoriev I.V."/>
            <person name="Spatafora J.W."/>
            <person name="Aime M.C."/>
        </authorList>
    </citation>
    <scope>NUCLEOTIDE SEQUENCE [LARGE SCALE GENOMIC DNA]</scope>
    <source>
        <strain evidence="2 3">MCA 5214</strain>
    </source>
</reference>
<feature type="compositionally biased region" description="Basic and acidic residues" evidence="1">
    <location>
        <begin position="135"/>
        <end position="149"/>
    </location>
</feature>
<dbReference type="OrthoDB" id="2138242at2759"/>
<proteinExistence type="predicted"/>
<feature type="compositionally biased region" description="Basic and acidic residues" evidence="1">
    <location>
        <begin position="64"/>
        <end position="79"/>
    </location>
</feature>
<dbReference type="GeneID" id="37030359"/>
<keyword evidence="3" id="KW-1185">Reference proteome</keyword>
<organism evidence="2 3">
    <name type="scientific">Jaminaea rosea</name>
    <dbReference type="NCBI Taxonomy" id="1569628"/>
    <lineage>
        <taxon>Eukaryota</taxon>
        <taxon>Fungi</taxon>
        <taxon>Dikarya</taxon>
        <taxon>Basidiomycota</taxon>
        <taxon>Ustilaginomycotina</taxon>
        <taxon>Exobasidiomycetes</taxon>
        <taxon>Microstromatales</taxon>
        <taxon>Microstromatales incertae sedis</taxon>
        <taxon>Jaminaea</taxon>
    </lineage>
</organism>
<gene>
    <name evidence="2" type="ORF">BDZ90DRAFT_262830</name>
</gene>
<feature type="compositionally biased region" description="Low complexity" evidence="1">
    <location>
        <begin position="462"/>
        <end position="489"/>
    </location>
</feature>
<evidence type="ECO:0000256" key="1">
    <source>
        <dbReference type="SAM" id="MobiDB-lite"/>
    </source>
</evidence>